<evidence type="ECO:0000256" key="3">
    <source>
        <dbReference type="ARBA" id="ARBA00022670"/>
    </source>
</evidence>
<dbReference type="PIRSF" id="PIRSF001174">
    <property type="entry name" value="Lon_proteas"/>
    <property type="match status" value="1"/>
</dbReference>
<evidence type="ECO:0000256" key="11">
    <source>
        <dbReference type="PIRSR" id="PIRSR001174-1"/>
    </source>
</evidence>
<dbReference type="InterPro" id="IPR004815">
    <property type="entry name" value="Lon_bac/euk-typ"/>
</dbReference>
<dbReference type="AlphaFoldDB" id="A0A2N3G6G9"/>
<dbReference type="SMART" id="SM00382">
    <property type="entry name" value="AAA"/>
    <property type="match status" value="1"/>
</dbReference>
<comment type="subcellular location">
    <subcellularLocation>
        <location evidence="1 9 10">Cytoplasm</location>
    </subcellularLocation>
</comment>
<dbReference type="Gene3D" id="3.30.230.10">
    <property type="match status" value="1"/>
</dbReference>
<evidence type="ECO:0000256" key="13">
    <source>
        <dbReference type="PROSITE-ProRule" id="PRU01122"/>
    </source>
</evidence>
<feature type="domain" description="Lon proteolytic" evidence="15">
    <location>
        <begin position="607"/>
        <end position="788"/>
    </location>
</feature>
<protein>
    <recommendedName>
        <fullName evidence="9 10">Lon protease</fullName>
        <ecNumber evidence="9 10">3.4.21.53</ecNumber>
    </recommendedName>
    <alternativeName>
        <fullName evidence="9">ATP-dependent protease La</fullName>
    </alternativeName>
</protein>
<dbReference type="Pfam" id="PF02190">
    <property type="entry name" value="LON_substr_bdg"/>
    <property type="match status" value="1"/>
</dbReference>
<evidence type="ECO:0000256" key="6">
    <source>
        <dbReference type="ARBA" id="ARBA00022825"/>
    </source>
</evidence>
<dbReference type="FunFam" id="1.20.5.5270:FF:000002">
    <property type="entry name" value="Lon protease homolog"/>
    <property type="match status" value="1"/>
</dbReference>
<dbReference type="NCBIfam" id="TIGR00763">
    <property type="entry name" value="lon"/>
    <property type="match status" value="1"/>
</dbReference>
<evidence type="ECO:0000256" key="9">
    <source>
        <dbReference type="HAMAP-Rule" id="MF_01973"/>
    </source>
</evidence>
<keyword evidence="8 9" id="KW-0346">Stress response</keyword>
<proteinExistence type="evidence at transcript level"/>
<dbReference type="Gene3D" id="1.20.5.5270">
    <property type="match status" value="1"/>
</dbReference>
<dbReference type="InterPro" id="IPR027543">
    <property type="entry name" value="Lon_bac"/>
</dbReference>
<dbReference type="InterPro" id="IPR015947">
    <property type="entry name" value="PUA-like_sf"/>
</dbReference>
<dbReference type="InterPro" id="IPR046336">
    <property type="entry name" value="Lon_prtase_N_sf"/>
</dbReference>
<dbReference type="InterPro" id="IPR008268">
    <property type="entry name" value="Peptidase_S16_AS"/>
</dbReference>
<evidence type="ECO:0000256" key="2">
    <source>
        <dbReference type="ARBA" id="ARBA00022490"/>
    </source>
</evidence>
<feature type="binding site" evidence="9 12">
    <location>
        <begin position="371"/>
        <end position="378"/>
    </location>
    <ligand>
        <name>ATP</name>
        <dbReference type="ChEBI" id="CHEBI:30616"/>
    </ligand>
</feature>
<dbReference type="Gene3D" id="2.30.130.40">
    <property type="entry name" value="LON domain-like"/>
    <property type="match status" value="1"/>
</dbReference>
<dbReference type="PRINTS" id="PR00830">
    <property type="entry name" value="ENDOLAPTASE"/>
</dbReference>
<sequence length="793" mass="88092">MDEPAPAQDEKGEAPVDKIEIAEELPILPLKDIVIYPHIVAPLLVTEEPLIKLIDDALAGDRIAAIFAAREDIEDEVPGKDDLCDVGSAVAVARMFKLPDGNMQLLVQGIARIRAIEYTQEQPYLKAKVERLRDVLEDTVEVEALARNALNLFRQIVNLAPYLPEEIYIAAMNVDEPNDLADFLSANINLNTMQKQEILEELNVKERLRKLTVFLNHEVEVLEVGSKIQNQVQSELSKGQREFFLREQLKAIQNELGELDEKTTEINKIREAIEESGMSSEARKEAERELDRLANMPAAAAEYTVARTYLDWMVNLPWNKSTEDLLDIQRAARILDEDHFDLEKVKERIVEYLAVRTIKKDTKGSILCFVGPPGVGKTSLGHSIARALGRNFHRVSLGGVRDEAEIRGHRRTYVGALPGRVIQGMRKADTNNPVFMLDEVDKLGMDFRGDPSAALLEVLDPEQNHSFSDHYLDVAFDLSHVMFITTANVLFTIPPALLDRMEVLELPGYTEPEKASIARQFLIGRQLAEHGLEEMKVTIEDKALHSIIRNYTREAGVRNLEREIASVLRKLARRVAEGEKGPFEVTAGDLHDMIGPIRFRQEVLEERDEVGVATGLAWTEVGGDVLFIEAESYPGAGGLILTGKLGEVMQESAKAAVTYARANAKTLGIAGEFFDRRDIHIHVPAGAIPKDGPSAGVTMAVALVSEATGKPVRKEVAMTGEITLRGKVLPVGGVKEKVLAAHRAGVKEVMLPEDNEKDLEEVPDFVKQEMLFLFVKSIDEILAHALKQSAGRK</sequence>
<keyword evidence="3 9" id="KW-0645">Protease</keyword>
<evidence type="ECO:0000313" key="18">
    <source>
        <dbReference type="Proteomes" id="UP000233654"/>
    </source>
</evidence>
<dbReference type="SUPFAM" id="SSF88697">
    <property type="entry name" value="PUA domain-like"/>
    <property type="match status" value="1"/>
</dbReference>
<dbReference type="SUPFAM" id="SSF54211">
    <property type="entry name" value="Ribosomal protein S5 domain 2-like"/>
    <property type="match status" value="1"/>
</dbReference>
<feature type="active site" evidence="9 11">
    <location>
        <position position="737"/>
    </location>
</feature>
<dbReference type="GO" id="GO:0043565">
    <property type="term" value="F:sequence-specific DNA binding"/>
    <property type="evidence" value="ECO:0007669"/>
    <property type="project" value="UniProtKB-UniRule"/>
</dbReference>
<dbReference type="InterPro" id="IPR014721">
    <property type="entry name" value="Ribsml_uS5_D2-typ_fold_subgr"/>
</dbReference>
<dbReference type="InterPro" id="IPR003959">
    <property type="entry name" value="ATPase_AAA_core"/>
</dbReference>
<dbReference type="GO" id="GO:0005524">
    <property type="term" value="F:ATP binding"/>
    <property type="evidence" value="ECO:0007669"/>
    <property type="project" value="UniProtKB-UniRule"/>
</dbReference>
<comment type="induction">
    <text evidence="9">By heat shock.</text>
</comment>
<dbReference type="GO" id="GO:0004252">
    <property type="term" value="F:serine-type endopeptidase activity"/>
    <property type="evidence" value="ECO:0007669"/>
    <property type="project" value="UniProtKB-UniRule"/>
</dbReference>
<accession>A0A2N3G6G9</accession>
<evidence type="ECO:0000256" key="14">
    <source>
        <dbReference type="RuleBase" id="RU000591"/>
    </source>
</evidence>
<keyword evidence="2 9" id="KW-0963">Cytoplasm</keyword>
<dbReference type="PROSITE" id="PS01046">
    <property type="entry name" value="LON_SER"/>
    <property type="match status" value="1"/>
</dbReference>
<feature type="domain" description="Lon N-terminal" evidence="16">
    <location>
        <begin position="25"/>
        <end position="219"/>
    </location>
</feature>
<dbReference type="GO" id="GO:0034605">
    <property type="term" value="P:cellular response to heat"/>
    <property type="evidence" value="ECO:0007669"/>
    <property type="project" value="UniProtKB-UniRule"/>
</dbReference>
<dbReference type="PANTHER" id="PTHR10046">
    <property type="entry name" value="ATP DEPENDENT LON PROTEASE FAMILY MEMBER"/>
    <property type="match status" value="1"/>
</dbReference>
<gene>
    <name evidence="9 17" type="primary">lon</name>
    <name evidence="17" type="ORF">CVT63_04100</name>
</gene>
<dbReference type="PROSITE" id="PS51786">
    <property type="entry name" value="LON_PROTEOLYTIC"/>
    <property type="match status" value="1"/>
</dbReference>
<keyword evidence="7 9" id="KW-0067">ATP-binding</keyword>
<dbReference type="EMBL" id="PHEX01000028">
    <property type="protein sequence ID" value="PKQ28198.1"/>
    <property type="molecule type" value="Genomic_DNA"/>
</dbReference>
<evidence type="ECO:0000256" key="8">
    <source>
        <dbReference type="ARBA" id="ARBA00023016"/>
    </source>
</evidence>
<evidence type="ECO:0000259" key="16">
    <source>
        <dbReference type="PROSITE" id="PS51787"/>
    </source>
</evidence>
<dbReference type="SUPFAM" id="SSF52540">
    <property type="entry name" value="P-loop containing nucleoside triphosphate hydrolases"/>
    <property type="match status" value="1"/>
</dbReference>
<dbReference type="Pfam" id="PF05362">
    <property type="entry name" value="Lon_C"/>
    <property type="match status" value="1"/>
</dbReference>
<comment type="function">
    <text evidence="9">ATP-dependent serine protease that mediates the selective degradation of mutant and abnormal proteins as well as certain short-lived regulatory proteins. Required for cellular homeostasis and for survival from DNA damage and developmental changes induced by stress. Degrades polypeptides processively to yield small peptide fragments that are 5 to 10 amino acids long. Binds to DNA in a double-stranded, site-specific manner.</text>
</comment>
<dbReference type="InterPro" id="IPR003111">
    <property type="entry name" value="Lon_prtase_N"/>
</dbReference>
<dbReference type="GO" id="GO:0004176">
    <property type="term" value="F:ATP-dependent peptidase activity"/>
    <property type="evidence" value="ECO:0007669"/>
    <property type="project" value="UniProtKB-UniRule"/>
</dbReference>
<dbReference type="GO" id="GO:0016887">
    <property type="term" value="F:ATP hydrolysis activity"/>
    <property type="evidence" value="ECO:0007669"/>
    <property type="project" value="UniProtKB-UniRule"/>
</dbReference>
<dbReference type="Gene3D" id="3.40.50.300">
    <property type="entry name" value="P-loop containing nucleotide triphosphate hydrolases"/>
    <property type="match status" value="1"/>
</dbReference>
<dbReference type="FunFam" id="3.40.50.300:FF:000382">
    <property type="entry name" value="Lon protease homolog 2, peroxisomal"/>
    <property type="match status" value="1"/>
</dbReference>
<comment type="subunit">
    <text evidence="9 10">Homohexamer. Organized in a ring with a central cavity.</text>
</comment>
<dbReference type="GO" id="GO:0006515">
    <property type="term" value="P:protein quality control for misfolded or incompletely synthesized proteins"/>
    <property type="evidence" value="ECO:0007669"/>
    <property type="project" value="UniProtKB-UniRule"/>
</dbReference>
<dbReference type="InterPro" id="IPR054594">
    <property type="entry name" value="Lon_lid"/>
</dbReference>
<feature type="active site" evidence="9 11">
    <location>
        <position position="694"/>
    </location>
</feature>
<keyword evidence="6 9" id="KW-0720">Serine protease</keyword>
<evidence type="ECO:0000256" key="7">
    <source>
        <dbReference type="ARBA" id="ARBA00022840"/>
    </source>
</evidence>
<dbReference type="Gene3D" id="1.20.58.1480">
    <property type="match status" value="1"/>
</dbReference>
<dbReference type="Pfam" id="PF00004">
    <property type="entry name" value="AAA"/>
    <property type="match status" value="1"/>
</dbReference>
<dbReference type="InterPro" id="IPR020568">
    <property type="entry name" value="Ribosomal_Su5_D2-typ_SF"/>
</dbReference>
<dbReference type="InterPro" id="IPR008269">
    <property type="entry name" value="Lon_proteolytic"/>
</dbReference>
<comment type="similarity">
    <text evidence="9 10 13 14">Belongs to the peptidase S16 family.</text>
</comment>
<dbReference type="Proteomes" id="UP000233654">
    <property type="component" value="Unassembled WGS sequence"/>
</dbReference>
<comment type="caution">
    <text evidence="17">The sequence shown here is derived from an EMBL/GenBank/DDBJ whole genome shotgun (WGS) entry which is preliminary data.</text>
</comment>
<evidence type="ECO:0000256" key="10">
    <source>
        <dbReference type="PIRNR" id="PIRNR001174"/>
    </source>
</evidence>
<evidence type="ECO:0000313" key="17">
    <source>
        <dbReference type="EMBL" id="PKQ28198.1"/>
    </source>
</evidence>
<dbReference type="InterPro" id="IPR027417">
    <property type="entry name" value="P-loop_NTPase"/>
</dbReference>
<dbReference type="SMART" id="SM00464">
    <property type="entry name" value="LON"/>
    <property type="match status" value="1"/>
</dbReference>
<dbReference type="HAMAP" id="MF_01973">
    <property type="entry name" value="lon_bact"/>
    <property type="match status" value="1"/>
</dbReference>
<dbReference type="EC" id="3.4.21.53" evidence="9 10"/>
<comment type="catalytic activity">
    <reaction evidence="9 10 13">
        <text>Hydrolysis of proteins in presence of ATP.</text>
        <dbReference type="EC" id="3.4.21.53"/>
    </reaction>
</comment>
<evidence type="ECO:0000259" key="15">
    <source>
        <dbReference type="PROSITE" id="PS51786"/>
    </source>
</evidence>
<dbReference type="Gene3D" id="1.10.8.60">
    <property type="match status" value="1"/>
</dbReference>
<name>A0A2N3G6G9_9ACTN</name>
<evidence type="ECO:0000256" key="5">
    <source>
        <dbReference type="ARBA" id="ARBA00022801"/>
    </source>
</evidence>
<dbReference type="PROSITE" id="PS51787">
    <property type="entry name" value="LON_N"/>
    <property type="match status" value="1"/>
</dbReference>
<organism evidence="17 18">
    <name type="scientific">Candidatus Anoxymicrobium japonicum</name>
    <dbReference type="NCBI Taxonomy" id="2013648"/>
    <lineage>
        <taxon>Bacteria</taxon>
        <taxon>Bacillati</taxon>
        <taxon>Actinomycetota</taxon>
        <taxon>Candidatus Geothermincolia</taxon>
        <taxon>Candidatus Geothermincolales</taxon>
        <taxon>Candidatus Anoxymicrobiaceae</taxon>
        <taxon>Candidatus Anoxymicrobium</taxon>
    </lineage>
</organism>
<evidence type="ECO:0000256" key="1">
    <source>
        <dbReference type="ARBA" id="ARBA00004496"/>
    </source>
</evidence>
<evidence type="ECO:0000256" key="12">
    <source>
        <dbReference type="PIRSR" id="PIRSR001174-2"/>
    </source>
</evidence>
<evidence type="ECO:0000256" key="4">
    <source>
        <dbReference type="ARBA" id="ARBA00022741"/>
    </source>
</evidence>
<dbReference type="InterPro" id="IPR003593">
    <property type="entry name" value="AAA+_ATPase"/>
</dbReference>
<keyword evidence="5 9" id="KW-0378">Hydrolase</keyword>
<dbReference type="CDD" id="cd19500">
    <property type="entry name" value="RecA-like_Lon"/>
    <property type="match status" value="1"/>
</dbReference>
<dbReference type="GO" id="GO:0005737">
    <property type="term" value="C:cytoplasm"/>
    <property type="evidence" value="ECO:0007669"/>
    <property type="project" value="UniProtKB-SubCell"/>
</dbReference>
<dbReference type="Pfam" id="PF22667">
    <property type="entry name" value="Lon_lid"/>
    <property type="match status" value="1"/>
</dbReference>
<reference evidence="17 18" key="1">
    <citation type="journal article" date="2017" name="ISME J.">
        <title>Potential for microbial H2 and metal transformations associated with novel bacteria and archaea in deep terrestrial subsurface sediments.</title>
        <authorList>
            <person name="Hernsdorf A.W."/>
            <person name="Amano Y."/>
            <person name="Miyakawa K."/>
            <person name="Ise K."/>
            <person name="Suzuki Y."/>
            <person name="Anantharaman K."/>
            <person name="Probst A."/>
            <person name="Burstein D."/>
            <person name="Thomas B.C."/>
            <person name="Banfield J.F."/>
        </authorList>
    </citation>
    <scope>NUCLEOTIDE SEQUENCE [LARGE SCALE GENOMIC DNA]</scope>
    <source>
        <strain evidence="17">HGW-Actinobacteria-3</strain>
    </source>
</reference>
<keyword evidence="4 9" id="KW-0547">Nucleotide-binding</keyword>
<dbReference type="InterPro" id="IPR027065">
    <property type="entry name" value="Lon_Prtase"/>
</dbReference>